<sequence length="433" mass="47770">MLLPVTSFQFLGVVLLAAKNRDSAKHRSSESSGEKETVEKEVDDTRHGVKLQAQSPCPTTTPKADCSPAPEADSQINGNYFASDARSPRHAAVAFTGGCEKALAPFRRSLTPRCVSLMEGTRRLPLSADELYQHVLSYTLTCHQLLRCGYPRPVPRKPGSAVWLHDESVYSCRKTCSRCGSTFFITTEGEYYSTTYCHFHVTRRCRGVFSCCGSSAQKPGCQLSEYHICTVGIPRKKNTPAHGFVRTRPRPGATGGVYALDCEMCFTIRGLEATKVSVVGWDGTPVYESYVRPSSPVLDYITAISGVTAKHLRNVQTRLQDVQAALLRLFSTSTVLVGHGLENDLRVLKLLHDMVVDTAVIYPHNKGLPFRRSLRSLVGTYLKREVQTGHQGHDSTEDAKACMDLVLLKVAKDLQQREGCTGEEVVRTMPPTL</sequence>
<accession>A0A9J6FCV4</accession>
<protein>
    <recommendedName>
        <fullName evidence="9">Exonuclease domain-containing protein</fullName>
    </recommendedName>
</protein>
<dbReference type="SMART" id="SM00479">
    <property type="entry name" value="EXOIII"/>
    <property type="match status" value="1"/>
</dbReference>
<feature type="compositionally biased region" description="Polar residues" evidence="7">
    <location>
        <begin position="52"/>
        <end position="62"/>
    </location>
</feature>
<dbReference type="FunFam" id="3.30.420.10:FF:000019">
    <property type="entry name" value="RNA exonuclease NEF-sp"/>
    <property type="match status" value="1"/>
</dbReference>
<evidence type="ECO:0000313" key="10">
    <source>
        <dbReference type="EMBL" id="KAH9360691.1"/>
    </source>
</evidence>
<evidence type="ECO:0000256" key="8">
    <source>
        <dbReference type="SAM" id="SignalP"/>
    </source>
</evidence>
<gene>
    <name evidence="10" type="ORF">HPB48_011475</name>
</gene>
<dbReference type="EMBL" id="JABSTR010000001">
    <property type="protein sequence ID" value="KAH9360691.1"/>
    <property type="molecule type" value="Genomic_DNA"/>
</dbReference>
<dbReference type="OMA" id="LSEYHIC"/>
<dbReference type="GO" id="GO:0005634">
    <property type="term" value="C:nucleus"/>
    <property type="evidence" value="ECO:0007669"/>
    <property type="project" value="UniProtKB-SubCell"/>
</dbReference>
<evidence type="ECO:0000256" key="7">
    <source>
        <dbReference type="SAM" id="MobiDB-lite"/>
    </source>
</evidence>
<dbReference type="Gene3D" id="3.30.420.10">
    <property type="entry name" value="Ribonuclease H-like superfamily/Ribonuclease H"/>
    <property type="match status" value="1"/>
</dbReference>
<dbReference type="GO" id="GO:0003676">
    <property type="term" value="F:nucleic acid binding"/>
    <property type="evidence" value="ECO:0007669"/>
    <property type="project" value="InterPro"/>
</dbReference>
<dbReference type="InterPro" id="IPR034922">
    <property type="entry name" value="REX1-like_exo"/>
</dbReference>
<evidence type="ECO:0000256" key="5">
    <source>
        <dbReference type="ARBA" id="ARBA00022839"/>
    </source>
</evidence>
<dbReference type="Proteomes" id="UP000821853">
    <property type="component" value="Chromosome 1"/>
</dbReference>
<dbReference type="InterPro" id="IPR036397">
    <property type="entry name" value="RNaseH_sf"/>
</dbReference>
<feature type="signal peptide" evidence="8">
    <location>
        <begin position="1"/>
        <end position="18"/>
    </location>
</feature>
<dbReference type="CDD" id="cd06145">
    <property type="entry name" value="REX1_like"/>
    <property type="match status" value="1"/>
</dbReference>
<feature type="region of interest" description="Disordered" evidence="7">
    <location>
        <begin position="21"/>
        <end position="47"/>
    </location>
</feature>
<dbReference type="SUPFAM" id="SSF53098">
    <property type="entry name" value="Ribonuclease H-like"/>
    <property type="match status" value="1"/>
</dbReference>
<comment type="subcellular location">
    <subcellularLocation>
        <location evidence="1">Nucleus</location>
    </subcellularLocation>
</comment>
<feature type="region of interest" description="Disordered" evidence="7">
    <location>
        <begin position="52"/>
        <end position="71"/>
    </location>
</feature>
<evidence type="ECO:0000256" key="3">
    <source>
        <dbReference type="ARBA" id="ARBA00022722"/>
    </source>
</evidence>
<keyword evidence="8" id="KW-0732">Signal</keyword>
<keyword evidence="6" id="KW-0539">Nucleus</keyword>
<comment type="similarity">
    <text evidence="2">Belongs to the REXO1/REXO3 family.</text>
</comment>
<keyword evidence="4" id="KW-0378">Hydrolase</keyword>
<evidence type="ECO:0000256" key="4">
    <source>
        <dbReference type="ARBA" id="ARBA00022801"/>
    </source>
</evidence>
<dbReference type="InterPro" id="IPR012337">
    <property type="entry name" value="RNaseH-like_sf"/>
</dbReference>
<reference evidence="10 11" key="1">
    <citation type="journal article" date="2020" name="Cell">
        <title>Large-Scale Comparative Analyses of Tick Genomes Elucidate Their Genetic Diversity and Vector Capacities.</title>
        <authorList>
            <consortium name="Tick Genome and Microbiome Consortium (TIGMIC)"/>
            <person name="Jia N."/>
            <person name="Wang J."/>
            <person name="Shi W."/>
            <person name="Du L."/>
            <person name="Sun Y."/>
            <person name="Zhan W."/>
            <person name="Jiang J.F."/>
            <person name="Wang Q."/>
            <person name="Zhang B."/>
            <person name="Ji P."/>
            <person name="Bell-Sakyi L."/>
            <person name="Cui X.M."/>
            <person name="Yuan T.T."/>
            <person name="Jiang B.G."/>
            <person name="Yang W.F."/>
            <person name="Lam T.T."/>
            <person name="Chang Q.C."/>
            <person name="Ding S.J."/>
            <person name="Wang X.J."/>
            <person name="Zhu J.G."/>
            <person name="Ruan X.D."/>
            <person name="Zhao L."/>
            <person name="Wei J.T."/>
            <person name="Ye R.Z."/>
            <person name="Que T.C."/>
            <person name="Du C.H."/>
            <person name="Zhou Y.H."/>
            <person name="Cheng J.X."/>
            <person name="Dai P.F."/>
            <person name="Guo W.B."/>
            <person name="Han X.H."/>
            <person name="Huang E.J."/>
            <person name="Li L.F."/>
            <person name="Wei W."/>
            <person name="Gao Y.C."/>
            <person name="Liu J.Z."/>
            <person name="Shao H.Z."/>
            <person name="Wang X."/>
            <person name="Wang C.C."/>
            <person name="Yang T.C."/>
            <person name="Huo Q.B."/>
            <person name="Li W."/>
            <person name="Chen H.Y."/>
            <person name="Chen S.E."/>
            <person name="Zhou L.G."/>
            <person name="Ni X.B."/>
            <person name="Tian J.H."/>
            <person name="Sheng Y."/>
            <person name="Liu T."/>
            <person name="Pan Y.S."/>
            <person name="Xia L.Y."/>
            <person name="Li J."/>
            <person name="Zhao F."/>
            <person name="Cao W.C."/>
        </authorList>
    </citation>
    <scope>NUCLEOTIDE SEQUENCE [LARGE SCALE GENOMIC DNA]</scope>
    <source>
        <strain evidence="10">HaeL-2018</strain>
    </source>
</reference>
<feature type="chain" id="PRO_5039907965" description="Exonuclease domain-containing protein" evidence="8">
    <location>
        <begin position="19"/>
        <end position="433"/>
    </location>
</feature>
<dbReference type="InterPro" id="IPR047021">
    <property type="entry name" value="REXO1/3/4-like"/>
</dbReference>
<dbReference type="PANTHER" id="PTHR12801:SF115">
    <property type="entry name" value="FI18136P1-RELATED"/>
    <property type="match status" value="1"/>
</dbReference>
<dbReference type="Pfam" id="PF00929">
    <property type="entry name" value="RNase_T"/>
    <property type="match status" value="1"/>
</dbReference>
<name>A0A9J6FCV4_HAELO</name>
<evidence type="ECO:0000259" key="9">
    <source>
        <dbReference type="SMART" id="SM00479"/>
    </source>
</evidence>
<dbReference type="AlphaFoldDB" id="A0A9J6FCV4"/>
<comment type="caution">
    <text evidence="10">The sequence shown here is derived from an EMBL/GenBank/DDBJ whole genome shotgun (WGS) entry which is preliminary data.</text>
</comment>
<evidence type="ECO:0000313" key="11">
    <source>
        <dbReference type="Proteomes" id="UP000821853"/>
    </source>
</evidence>
<proteinExistence type="inferred from homology"/>
<keyword evidence="3" id="KW-0540">Nuclease</keyword>
<dbReference type="VEuPathDB" id="VectorBase:HLOH_051519"/>
<dbReference type="PANTHER" id="PTHR12801">
    <property type="entry name" value="RNA EXONUCLEASE REXO1 / RECO3 FAMILY MEMBER-RELATED"/>
    <property type="match status" value="1"/>
</dbReference>
<keyword evidence="11" id="KW-1185">Reference proteome</keyword>
<feature type="domain" description="Exonuclease" evidence="9">
    <location>
        <begin position="256"/>
        <end position="415"/>
    </location>
</feature>
<dbReference type="InterPro" id="IPR013520">
    <property type="entry name" value="Ribonucl_H"/>
</dbReference>
<keyword evidence="5" id="KW-0269">Exonuclease</keyword>
<dbReference type="GO" id="GO:0004527">
    <property type="term" value="F:exonuclease activity"/>
    <property type="evidence" value="ECO:0007669"/>
    <property type="project" value="UniProtKB-KW"/>
</dbReference>
<evidence type="ECO:0000256" key="2">
    <source>
        <dbReference type="ARBA" id="ARBA00006357"/>
    </source>
</evidence>
<organism evidence="10 11">
    <name type="scientific">Haemaphysalis longicornis</name>
    <name type="common">Bush tick</name>
    <dbReference type="NCBI Taxonomy" id="44386"/>
    <lineage>
        <taxon>Eukaryota</taxon>
        <taxon>Metazoa</taxon>
        <taxon>Ecdysozoa</taxon>
        <taxon>Arthropoda</taxon>
        <taxon>Chelicerata</taxon>
        <taxon>Arachnida</taxon>
        <taxon>Acari</taxon>
        <taxon>Parasitiformes</taxon>
        <taxon>Ixodida</taxon>
        <taxon>Ixodoidea</taxon>
        <taxon>Ixodidae</taxon>
        <taxon>Haemaphysalinae</taxon>
        <taxon>Haemaphysalis</taxon>
    </lineage>
</organism>
<evidence type="ECO:0000256" key="1">
    <source>
        <dbReference type="ARBA" id="ARBA00004123"/>
    </source>
</evidence>
<evidence type="ECO:0000256" key="6">
    <source>
        <dbReference type="ARBA" id="ARBA00023242"/>
    </source>
</evidence>
<dbReference type="OrthoDB" id="3996471at2759"/>